<dbReference type="AlphaFoldDB" id="A0A3A5JQ46"/>
<dbReference type="EMBL" id="QZWZ01000100">
    <property type="protein sequence ID" value="RJT22948.1"/>
    <property type="molecule type" value="Genomic_DNA"/>
</dbReference>
<dbReference type="SUPFAM" id="SSF48452">
    <property type="entry name" value="TPR-like"/>
    <property type="match status" value="1"/>
</dbReference>
<dbReference type="Proteomes" id="UP000272706">
    <property type="component" value="Unassembled WGS sequence"/>
</dbReference>
<accession>A0A3A5JQ46</accession>
<name>A0A3A5JQ46_9HYPH</name>
<dbReference type="InterPro" id="IPR011990">
    <property type="entry name" value="TPR-like_helical_dom_sf"/>
</dbReference>
<proteinExistence type="predicted"/>
<gene>
    <name evidence="1" type="ORF">D3227_39295</name>
</gene>
<evidence type="ECO:0000313" key="1">
    <source>
        <dbReference type="EMBL" id="RJT22948.1"/>
    </source>
</evidence>
<dbReference type="OrthoDB" id="4045760at2"/>
<organism evidence="1 2">
    <name type="scientific">Mesorhizobium waimense</name>
    <dbReference type="NCBI Taxonomy" id="1300307"/>
    <lineage>
        <taxon>Bacteria</taxon>
        <taxon>Pseudomonadati</taxon>
        <taxon>Pseudomonadota</taxon>
        <taxon>Alphaproteobacteria</taxon>
        <taxon>Hyphomicrobiales</taxon>
        <taxon>Phyllobacteriaceae</taxon>
        <taxon>Mesorhizobium</taxon>
    </lineage>
</organism>
<evidence type="ECO:0000313" key="2">
    <source>
        <dbReference type="Proteomes" id="UP000272706"/>
    </source>
</evidence>
<reference evidence="1 2" key="1">
    <citation type="submission" date="2018-09" db="EMBL/GenBank/DDBJ databases">
        <title>Mesorhizobium carmichaelinearum sp. nov. isolated from Carmichaelinea spp. root nodules in New Zealand.</title>
        <authorList>
            <person name="De Meyer S.E."/>
        </authorList>
    </citation>
    <scope>NUCLEOTIDE SEQUENCE [LARGE SCALE GENOMIC DNA]</scope>
    <source>
        <strain evidence="1 2">ICMP19557</strain>
    </source>
</reference>
<dbReference type="Gene3D" id="1.25.40.10">
    <property type="entry name" value="Tetratricopeptide repeat domain"/>
    <property type="match status" value="1"/>
</dbReference>
<evidence type="ECO:0008006" key="3">
    <source>
        <dbReference type="Google" id="ProtNLM"/>
    </source>
</evidence>
<comment type="caution">
    <text evidence="1">The sequence shown here is derived from an EMBL/GenBank/DDBJ whole genome shotgun (WGS) entry which is preliminary data.</text>
</comment>
<dbReference type="RefSeq" id="WP_120019349.1">
    <property type="nucleotide sequence ID" value="NZ_QZWZ01000100.1"/>
</dbReference>
<protein>
    <recommendedName>
        <fullName evidence="3">Tetratricopeptide repeat protein</fullName>
    </recommendedName>
</protein>
<keyword evidence="2" id="KW-1185">Reference proteome</keyword>
<sequence length="349" mass="38351">MNVVVNPVEAIRTTHGTIALSHLDGQIDGLERFAARGEMESRAWVELVDLITLRAQILGRIADYERASLIAEQRSEVAPGDGLAFLSRARTRASLHRFAEAMADLDHAAELGQTGREIEVDKAAILQAVGLYAEAMTIRRGIADASPDFEAAGGLASLYADIGDTDAAEQWFDKSSLRYRSVSPFALAQLEFQRGHMWMAHDPERAHRWLLAAWQRLPQYAQAEGHLAEVEEALGDRHSAIARLERLAAESDDPDFAAELARILRDAGRHGESEQWRSYAEKRYETLLAWAPAAFADHGAHFWLSVGGEPARALALARINLEVRATPKARRLFDAALAACANTAIARSA</sequence>